<gene>
    <name evidence="1" type="ORF">PA7_00790</name>
</gene>
<dbReference type="EMBL" id="BJVI01000001">
    <property type="protein sequence ID" value="GEL16242.1"/>
    <property type="molecule type" value="Genomic_DNA"/>
</dbReference>
<sequence>MPPDIHLDGDRLREHAARVAALAERLLTHPTPEAADVLVGCRSGTATALVSDMERLTATVERAAGRLVDLGCALQIAAADAQEVDRRIRDRVLRAGWEMGP</sequence>
<dbReference type="STRING" id="1123024.GCA_000423625_01112"/>
<dbReference type="Proteomes" id="UP000321328">
    <property type="component" value="Unassembled WGS sequence"/>
</dbReference>
<comment type="caution">
    <text evidence="1">The sequence shown here is derived from an EMBL/GenBank/DDBJ whole genome shotgun (WGS) entry which is preliminary data.</text>
</comment>
<protein>
    <submittedName>
        <fullName evidence="1">Uncharacterized protein</fullName>
    </submittedName>
</protein>
<evidence type="ECO:0000313" key="1">
    <source>
        <dbReference type="EMBL" id="GEL16242.1"/>
    </source>
</evidence>
<organism evidence="1 2">
    <name type="scientific">Pseudonocardia asaccharolytica DSM 44247 = NBRC 16224</name>
    <dbReference type="NCBI Taxonomy" id="1123024"/>
    <lineage>
        <taxon>Bacteria</taxon>
        <taxon>Bacillati</taxon>
        <taxon>Actinomycetota</taxon>
        <taxon>Actinomycetes</taxon>
        <taxon>Pseudonocardiales</taxon>
        <taxon>Pseudonocardiaceae</taxon>
        <taxon>Pseudonocardia</taxon>
    </lineage>
</organism>
<dbReference type="RefSeq" id="WP_028929209.1">
    <property type="nucleotide sequence ID" value="NZ_AUII01000003.1"/>
</dbReference>
<keyword evidence="2" id="KW-1185">Reference proteome</keyword>
<dbReference type="AlphaFoldDB" id="A0A511CUJ1"/>
<name>A0A511CUJ1_9PSEU</name>
<reference evidence="1 2" key="1">
    <citation type="submission" date="2019-07" db="EMBL/GenBank/DDBJ databases">
        <title>Whole genome shotgun sequence of Pseudonocardia asaccharolytica NBRC 16224.</title>
        <authorList>
            <person name="Hosoyama A."/>
            <person name="Uohara A."/>
            <person name="Ohji S."/>
            <person name="Ichikawa N."/>
        </authorList>
    </citation>
    <scope>NUCLEOTIDE SEQUENCE [LARGE SCALE GENOMIC DNA]</scope>
    <source>
        <strain evidence="1 2">NBRC 16224</strain>
    </source>
</reference>
<proteinExistence type="predicted"/>
<evidence type="ECO:0000313" key="2">
    <source>
        <dbReference type="Proteomes" id="UP000321328"/>
    </source>
</evidence>
<accession>A0A511CUJ1</accession>